<evidence type="ECO:0000313" key="1">
    <source>
        <dbReference type="EMBL" id="SFU26345.1"/>
    </source>
</evidence>
<dbReference type="AlphaFoldDB" id="A0A1I7EQZ9"/>
<protein>
    <submittedName>
        <fullName evidence="1">Uncharacterized protein</fullName>
    </submittedName>
</protein>
<organism evidence="1 2">
    <name type="scientific">Paraburkholderia aspalathi</name>
    <dbReference type="NCBI Taxonomy" id="1324617"/>
    <lineage>
        <taxon>Bacteria</taxon>
        <taxon>Pseudomonadati</taxon>
        <taxon>Pseudomonadota</taxon>
        <taxon>Betaproteobacteria</taxon>
        <taxon>Burkholderiales</taxon>
        <taxon>Burkholderiaceae</taxon>
        <taxon>Paraburkholderia</taxon>
    </lineage>
</organism>
<gene>
    <name evidence="1" type="ORF">SAMN05192563_105235</name>
</gene>
<accession>A0A1I7EQZ9</accession>
<sequence length="53" mass="5992">MKRCPIIGDGPPSQLAERRFMRPDCLSTLWIGSVVRYVDQMLLLTRSALALTD</sequence>
<name>A0A1I7EQZ9_9BURK</name>
<evidence type="ECO:0000313" key="2">
    <source>
        <dbReference type="Proteomes" id="UP000198844"/>
    </source>
</evidence>
<reference evidence="1 2" key="1">
    <citation type="submission" date="2016-10" db="EMBL/GenBank/DDBJ databases">
        <authorList>
            <person name="de Groot N.N."/>
        </authorList>
    </citation>
    <scope>NUCLEOTIDE SEQUENCE [LARGE SCALE GENOMIC DNA]</scope>
    <source>
        <strain evidence="1 2">LMG 27731</strain>
    </source>
</reference>
<dbReference type="Proteomes" id="UP000198844">
    <property type="component" value="Unassembled WGS sequence"/>
</dbReference>
<dbReference type="EMBL" id="FPBH01000052">
    <property type="protein sequence ID" value="SFU26345.1"/>
    <property type="molecule type" value="Genomic_DNA"/>
</dbReference>
<proteinExistence type="predicted"/>